<gene>
    <name evidence="8" type="ORF">BWQ96_08389</name>
</gene>
<dbReference type="InterPro" id="IPR015424">
    <property type="entry name" value="PyrdxlP-dep_Trfase"/>
</dbReference>
<dbReference type="PANTHER" id="PTHR45677">
    <property type="entry name" value="GLUTAMATE DECARBOXYLASE-RELATED"/>
    <property type="match status" value="1"/>
</dbReference>
<dbReference type="InterPro" id="IPR002129">
    <property type="entry name" value="PyrdxlP-dep_de-COase"/>
</dbReference>
<dbReference type="InterPro" id="IPR015421">
    <property type="entry name" value="PyrdxlP-dep_Trfase_major"/>
</dbReference>
<evidence type="ECO:0000256" key="4">
    <source>
        <dbReference type="ARBA" id="ARBA00022898"/>
    </source>
</evidence>
<dbReference type="STRING" id="448386.A0A2V3IIH7"/>
<dbReference type="PANTHER" id="PTHR45677:SF8">
    <property type="entry name" value="CYSTEINE SULFINIC ACID DECARBOXYLASE"/>
    <property type="match status" value="1"/>
</dbReference>
<comment type="caution">
    <text evidence="8">The sequence shown here is derived from an EMBL/GenBank/DDBJ whole genome shotgun (WGS) entry which is preliminary data.</text>
</comment>
<evidence type="ECO:0000256" key="1">
    <source>
        <dbReference type="ARBA" id="ARBA00001933"/>
    </source>
</evidence>
<dbReference type="OrthoDB" id="392571at2759"/>
<sequence length="648" mass="72109">MPKPHQSMNGPPDGYYKSMFRANGRIKRTAPKWLHTRQVLSSSFFPSPYTGVADSFRSEVDCALAQLEAMKQVKGGPAYLGTEFGLPDYSDVNEAEIPEQVSTLQDVVADMLELFEGMVNTAHPLSQPNVLPPANKASIIATLFANYFSQNFIEGEYAWNLEKAEMETSAMITRLIPGWDPSKAGGLFTYGGSGCYLYAVKYALAHVLQLHDSRLNGVRTDGKILVSQQGHYAKMNSTDWLGLGMDNIVDIETDDDTNAMDMKDLREKLVELNTNNIPVIAVICTMGTTDAFAIDPVDEVAALLDEFPNPSGYNRPLIYCDAVIGWSFLTFKGYDFSKNPAGITKSISDTIEQIYNKILKIQYADAVGVDFHKTGWVPYATSLFLAKDLPKFKSLMNRPGAVYLNERTEYNPGLYSLEVSRSAAPALSAWATLRYFGLQGFQTTITNVLEMSLCLREILKAEPNMICVNEEDTAFVTLFRVYPDDVDAETRYERELTEDSEEARDLLEESNILQQKTADALWWWLRSGSQIDGMYGPHTTYTSGFRTTDYQDDMGNSRAVIYALKSFPLNVNITYETMLGLVKRVKIARDMVLSGEPIPELPHTPICPPYSVVVPEVGGGKSDAGRTRITDMMSGVVGSRKKRHGRGI</sequence>
<dbReference type="GO" id="GO:0019752">
    <property type="term" value="P:carboxylic acid metabolic process"/>
    <property type="evidence" value="ECO:0007669"/>
    <property type="project" value="InterPro"/>
</dbReference>
<proteinExistence type="inferred from homology"/>
<dbReference type="Pfam" id="PF00282">
    <property type="entry name" value="Pyridoxal_deC"/>
    <property type="match status" value="1"/>
</dbReference>
<evidence type="ECO:0000256" key="5">
    <source>
        <dbReference type="ARBA" id="ARBA00023239"/>
    </source>
</evidence>
<evidence type="ECO:0000256" key="2">
    <source>
        <dbReference type="ARBA" id="ARBA00009533"/>
    </source>
</evidence>
<reference evidence="8 9" key="1">
    <citation type="journal article" date="2018" name="Mol. Biol. Evol.">
        <title>Analysis of the draft genome of the red seaweed Gracilariopsis chorda provides insights into genome size evolution in Rhodophyta.</title>
        <authorList>
            <person name="Lee J."/>
            <person name="Yang E.C."/>
            <person name="Graf L."/>
            <person name="Yang J.H."/>
            <person name="Qiu H."/>
            <person name="Zel Zion U."/>
            <person name="Chan C.X."/>
            <person name="Stephens T.G."/>
            <person name="Weber A.P.M."/>
            <person name="Boo G.H."/>
            <person name="Boo S.M."/>
            <person name="Kim K.M."/>
            <person name="Shin Y."/>
            <person name="Jung M."/>
            <person name="Lee S.J."/>
            <person name="Yim H.S."/>
            <person name="Lee J.H."/>
            <person name="Bhattacharya D."/>
            <person name="Yoon H.S."/>
        </authorList>
    </citation>
    <scope>NUCLEOTIDE SEQUENCE [LARGE SCALE GENOMIC DNA]</scope>
    <source>
        <strain evidence="8 9">SKKU-2015</strain>
        <tissue evidence="8">Whole body</tissue>
    </source>
</reference>
<feature type="modified residue" description="N6-(pyridoxal phosphate)lysine" evidence="6">
    <location>
        <position position="373"/>
    </location>
</feature>
<keyword evidence="3" id="KW-0210">Decarboxylase</keyword>
<dbReference type="EMBL" id="NBIV01000187">
    <property type="protein sequence ID" value="PXF41887.1"/>
    <property type="molecule type" value="Genomic_DNA"/>
</dbReference>
<accession>A0A2V3IIH7</accession>
<dbReference type="SUPFAM" id="SSF53383">
    <property type="entry name" value="PLP-dependent transferases"/>
    <property type="match status" value="1"/>
</dbReference>
<dbReference type="Gene3D" id="3.40.640.10">
    <property type="entry name" value="Type I PLP-dependent aspartate aminotransferase-like (Major domain)"/>
    <property type="match status" value="1"/>
</dbReference>
<feature type="coiled-coil region" evidence="7">
    <location>
        <begin position="489"/>
        <end position="516"/>
    </location>
</feature>
<evidence type="ECO:0000256" key="3">
    <source>
        <dbReference type="ARBA" id="ARBA00022793"/>
    </source>
</evidence>
<dbReference type="GO" id="GO:0016831">
    <property type="term" value="F:carboxy-lyase activity"/>
    <property type="evidence" value="ECO:0007669"/>
    <property type="project" value="UniProtKB-KW"/>
</dbReference>
<comment type="similarity">
    <text evidence="2">Belongs to the group II decarboxylase family.</text>
</comment>
<evidence type="ECO:0000256" key="7">
    <source>
        <dbReference type="SAM" id="Coils"/>
    </source>
</evidence>
<dbReference type="GO" id="GO:0030170">
    <property type="term" value="F:pyridoxal phosphate binding"/>
    <property type="evidence" value="ECO:0007669"/>
    <property type="project" value="InterPro"/>
</dbReference>
<keyword evidence="4 6" id="KW-0663">Pyridoxal phosphate</keyword>
<evidence type="ECO:0000256" key="6">
    <source>
        <dbReference type="PIRSR" id="PIRSR602129-50"/>
    </source>
</evidence>
<evidence type="ECO:0000313" key="8">
    <source>
        <dbReference type="EMBL" id="PXF41887.1"/>
    </source>
</evidence>
<dbReference type="Proteomes" id="UP000247409">
    <property type="component" value="Unassembled WGS sequence"/>
</dbReference>
<comment type="cofactor">
    <cofactor evidence="1 6">
        <name>pyridoxal 5'-phosphate</name>
        <dbReference type="ChEBI" id="CHEBI:597326"/>
    </cofactor>
</comment>
<keyword evidence="5" id="KW-0456">Lyase</keyword>
<keyword evidence="9" id="KW-1185">Reference proteome</keyword>
<organism evidence="8 9">
    <name type="scientific">Gracilariopsis chorda</name>
    <dbReference type="NCBI Taxonomy" id="448386"/>
    <lineage>
        <taxon>Eukaryota</taxon>
        <taxon>Rhodophyta</taxon>
        <taxon>Florideophyceae</taxon>
        <taxon>Rhodymeniophycidae</taxon>
        <taxon>Gracilariales</taxon>
        <taxon>Gracilariaceae</taxon>
        <taxon>Gracilariopsis</taxon>
    </lineage>
</organism>
<protein>
    <submittedName>
        <fullName evidence="8">L-2,4-diaminobutyrate decarboxylase</fullName>
    </submittedName>
</protein>
<name>A0A2V3IIH7_9FLOR</name>
<dbReference type="GO" id="GO:0005737">
    <property type="term" value="C:cytoplasm"/>
    <property type="evidence" value="ECO:0007669"/>
    <property type="project" value="TreeGrafter"/>
</dbReference>
<keyword evidence="7" id="KW-0175">Coiled coil</keyword>
<evidence type="ECO:0000313" key="9">
    <source>
        <dbReference type="Proteomes" id="UP000247409"/>
    </source>
</evidence>
<dbReference type="AlphaFoldDB" id="A0A2V3IIH7"/>